<reference evidence="1 2" key="1">
    <citation type="submission" date="2024-02" db="EMBL/GenBank/DDBJ databases">
        <authorList>
            <person name="Daric V."/>
            <person name="Darras S."/>
        </authorList>
    </citation>
    <scope>NUCLEOTIDE SEQUENCE [LARGE SCALE GENOMIC DNA]</scope>
</reference>
<gene>
    <name evidence="1" type="ORF">CVLEPA_LOCUS8180</name>
</gene>
<proteinExistence type="predicted"/>
<keyword evidence="2" id="KW-1185">Reference proteome</keyword>
<protein>
    <submittedName>
        <fullName evidence="1">Uncharacterized protein</fullName>
    </submittedName>
</protein>
<organism evidence="1 2">
    <name type="scientific">Clavelina lepadiformis</name>
    <name type="common">Light-bulb sea squirt</name>
    <name type="synonym">Ascidia lepadiformis</name>
    <dbReference type="NCBI Taxonomy" id="159417"/>
    <lineage>
        <taxon>Eukaryota</taxon>
        <taxon>Metazoa</taxon>
        <taxon>Chordata</taxon>
        <taxon>Tunicata</taxon>
        <taxon>Ascidiacea</taxon>
        <taxon>Aplousobranchia</taxon>
        <taxon>Clavelinidae</taxon>
        <taxon>Clavelina</taxon>
    </lineage>
</organism>
<sequence length="85" mass="9557">MPPKYANGWAELDFFLVRSTEFLCAETVSAVRICSRAQFRGNSGSRPPPIPPSMRENPGRARTYEVIAKQTKTLTFSKKILLDIP</sequence>
<name>A0ABP0FJP0_CLALP</name>
<dbReference type="EMBL" id="CAWYQH010000046">
    <property type="protein sequence ID" value="CAK8678243.1"/>
    <property type="molecule type" value="Genomic_DNA"/>
</dbReference>
<accession>A0ABP0FJP0</accession>
<dbReference type="Proteomes" id="UP001642483">
    <property type="component" value="Unassembled WGS sequence"/>
</dbReference>
<comment type="caution">
    <text evidence="1">The sequence shown here is derived from an EMBL/GenBank/DDBJ whole genome shotgun (WGS) entry which is preliminary data.</text>
</comment>
<evidence type="ECO:0000313" key="2">
    <source>
        <dbReference type="Proteomes" id="UP001642483"/>
    </source>
</evidence>
<evidence type="ECO:0000313" key="1">
    <source>
        <dbReference type="EMBL" id="CAK8678243.1"/>
    </source>
</evidence>